<feature type="domain" description="HAT C-terminal dimerisation" evidence="8">
    <location>
        <begin position="476"/>
        <end position="543"/>
    </location>
</feature>
<comment type="subcellular location">
    <subcellularLocation>
        <location evidence="1">Nucleus</location>
    </subcellularLocation>
</comment>
<organism evidence="9 10">
    <name type="scientific">Psylliodes chrysocephalus</name>
    <dbReference type="NCBI Taxonomy" id="3402493"/>
    <lineage>
        <taxon>Eukaryota</taxon>
        <taxon>Metazoa</taxon>
        <taxon>Ecdysozoa</taxon>
        <taxon>Arthropoda</taxon>
        <taxon>Hexapoda</taxon>
        <taxon>Insecta</taxon>
        <taxon>Pterygota</taxon>
        <taxon>Neoptera</taxon>
        <taxon>Endopterygota</taxon>
        <taxon>Coleoptera</taxon>
        <taxon>Polyphaga</taxon>
        <taxon>Cucujiformia</taxon>
        <taxon>Chrysomeloidea</taxon>
        <taxon>Chrysomelidae</taxon>
        <taxon>Galerucinae</taxon>
        <taxon>Alticini</taxon>
        <taxon>Psylliodes</taxon>
    </lineage>
</organism>
<dbReference type="Pfam" id="PF04937">
    <property type="entry name" value="DUF659"/>
    <property type="match status" value="1"/>
</dbReference>
<dbReference type="Proteomes" id="UP001153636">
    <property type="component" value="Chromosome 2"/>
</dbReference>
<keyword evidence="3" id="KW-0863">Zinc-finger</keyword>
<dbReference type="InterPro" id="IPR008906">
    <property type="entry name" value="HATC_C_dom"/>
</dbReference>
<dbReference type="SUPFAM" id="SSF53098">
    <property type="entry name" value="Ribonuclease H-like"/>
    <property type="match status" value="1"/>
</dbReference>
<keyword evidence="2" id="KW-0479">Metal-binding</keyword>
<sequence>MTKHIKKCFKCPEEMKKNLYLVPTTVSTKVDLSMHTSTPKEKLNFSQRLKELEVDVSFGIEEANLAGPSSSRSQTFPVVSLSETESSATATNASTSNISANSACSTFNFNRPQPSPFIVNNNRGGLLTFVDHMDNQLNESLNQSLAKAIFVSGTPLSMVEHPLWLEFFKRLRPSFKPPSRYRLSSTYLKAQYTEMQNEVTSQLKDSKHLHLQCDGWSNIRNVSIVNFVISKPEPLCVESVATKENRHKASYLAELIINIIEKYGTEKFLVIIGDNASNMRAALAKEKYPSIIPLGCLAHLLHLLCEDILKCNTIKSFMATVTSISLLSNKSVLQKLSVSEEAEISSEMKRQILDDGVFWVRVEKMVNILNPIVDLITALESNTPLIYNVYTKFHTLQETLKQEMPESPLQKIEEKMCFQSCNLKSEELLDAISFVCEIGSSMGINTVDIRQNIADYRDKEGLWRRSFIWEGVKDSRNEKAISPMLWWRGLRGTCVLADVAVRILGAPVTSAATERTFSTFSWIHCKKRNRLTTERAGQIAYLSHNWNLLNNAKKLRTVERSQADDSTLTKSQSEEFMQISNGSGDCSDVSDDEDGHMSLSSHSSDQINSEPEYSDLD</sequence>
<protein>
    <submittedName>
        <fullName evidence="9">Uncharacterized protein</fullName>
    </submittedName>
</protein>
<dbReference type="Pfam" id="PF05699">
    <property type="entry name" value="Dimer_Tnp_hAT"/>
    <property type="match status" value="1"/>
</dbReference>
<dbReference type="InterPro" id="IPR007021">
    <property type="entry name" value="DUF659"/>
</dbReference>
<evidence type="ECO:0000313" key="10">
    <source>
        <dbReference type="Proteomes" id="UP001153636"/>
    </source>
</evidence>
<name>A0A9P0GEK9_9CUCU</name>
<proteinExistence type="predicted"/>
<evidence type="ECO:0000313" key="9">
    <source>
        <dbReference type="EMBL" id="CAH1106970.1"/>
    </source>
</evidence>
<feature type="domain" description="DUF659" evidence="7">
    <location>
        <begin position="178"/>
        <end position="324"/>
    </location>
</feature>
<keyword evidence="5" id="KW-0539">Nucleus</keyword>
<dbReference type="InterPro" id="IPR012337">
    <property type="entry name" value="RNaseH-like_sf"/>
</dbReference>
<evidence type="ECO:0000256" key="1">
    <source>
        <dbReference type="ARBA" id="ARBA00004123"/>
    </source>
</evidence>
<dbReference type="PANTHER" id="PTHR46481:SF10">
    <property type="entry name" value="ZINC FINGER BED DOMAIN-CONTAINING PROTEIN 39"/>
    <property type="match status" value="1"/>
</dbReference>
<evidence type="ECO:0000256" key="6">
    <source>
        <dbReference type="SAM" id="MobiDB-lite"/>
    </source>
</evidence>
<dbReference type="PANTHER" id="PTHR46481">
    <property type="entry name" value="ZINC FINGER BED DOMAIN-CONTAINING PROTEIN 4"/>
    <property type="match status" value="1"/>
</dbReference>
<evidence type="ECO:0000259" key="7">
    <source>
        <dbReference type="Pfam" id="PF04937"/>
    </source>
</evidence>
<dbReference type="InterPro" id="IPR052035">
    <property type="entry name" value="ZnF_BED_domain_contain"/>
</dbReference>
<keyword evidence="10" id="KW-1185">Reference proteome</keyword>
<dbReference type="GO" id="GO:0008270">
    <property type="term" value="F:zinc ion binding"/>
    <property type="evidence" value="ECO:0007669"/>
    <property type="project" value="UniProtKB-KW"/>
</dbReference>
<evidence type="ECO:0000256" key="2">
    <source>
        <dbReference type="ARBA" id="ARBA00022723"/>
    </source>
</evidence>
<reference evidence="9" key="1">
    <citation type="submission" date="2022-01" db="EMBL/GenBank/DDBJ databases">
        <authorList>
            <person name="King R."/>
        </authorList>
    </citation>
    <scope>NUCLEOTIDE SEQUENCE</scope>
</reference>
<dbReference type="AlphaFoldDB" id="A0A9P0GEK9"/>
<accession>A0A9P0GEK9</accession>
<evidence type="ECO:0000259" key="8">
    <source>
        <dbReference type="Pfam" id="PF05699"/>
    </source>
</evidence>
<feature type="compositionally biased region" description="Polar residues" evidence="6">
    <location>
        <begin position="598"/>
        <end position="611"/>
    </location>
</feature>
<dbReference type="OrthoDB" id="6778913at2759"/>
<evidence type="ECO:0000256" key="3">
    <source>
        <dbReference type="ARBA" id="ARBA00022771"/>
    </source>
</evidence>
<feature type="compositionally biased region" description="Polar residues" evidence="6">
    <location>
        <begin position="564"/>
        <end position="584"/>
    </location>
</feature>
<evidence type="ECO:0000256" key="4">
    <source>
        <dbReference type="ARBA" id="ARBA00022833"/>
    </source>
</evidence>
<evidence type="ECO:0000256" key="5">
    <source>
        <dbReference type="ARBA" id="ARBA00023242"/>
    </source>
</evidence>
<keyword evidence="4" id="KW-0862">Zinc</keyword>
<dbReference type="EMBL" id="OV651814">
    <property type="protein sequence ID" value="CAH1106970.1"/>
    <property type="molecule type" value="Genomic_DNA"/>
</dbReference>
<gene>
    <name evidence="9" type="ORF">PSYICH_LOCUS7046</name>
</gene>
<dbReference type="GO" id="GO:0005634">
    <property type="term" value="C:nucleus"/>
    <property type="evidence" value="ECO:0007669"/>
    <property type="project" value="UniProtKB-SubCell"/>
</dbReference>
<feature type="region of interest" description="Disordered" evidence="6">
    <location>
        <begin position="560"/>
        <end position="617"/>
    </location>
</feature>
<dbReference type="GO" id="GO:0046983">
    <property type="term" value="F:protein dimerization activity"/>
    <property type="evidence" value="ECO:0007669"/>
    <property type="project" value="InterPro"/>
</dbReference>